<dbReference type="Proteomes" id="UP001187143">
    <property type="component" value="Unassembled WGS sequence"/>
</dbReference>
<keyword evidence="4" id="KW-0804">Transcription</keyword>
<evidence type="ECO:0000256" key="1">
    <source>
        <dbReference type="ARBA" id="ARBA00022679"/>
    </source>
</evidence>
<dbReference type="SMART" id="SM01012">
    <property type="entry name" value="ANTAR"/>
    <property type="match status" value="1"/>
</dbReference>
<accession>A0AAE4RKA9</accession>
<keyword evidence="1" id="KW-0808">Transferase</keyword>
<sequence length="252" mass="27265">MHAAIADLARHLHSSQGSHAVEDVLAEVTAGAVRLLPGVDHAGITQVVRGHSREIASTAATSPVPTKLDELQQKYQQGPCWDAIWDHHTVRVGDFASETRWPEFTADAPTATPIRSSLSLQLYTDDTELGALCLYSERPNIFDAHIEEISLALAAHAAIAFSGARRSEQFRSALASRDIIGQAKGIVMERYKINAVAAFGLLVRLSQNTNTALHEIARRLINADYPREQGDGFQLAGGLRSWGCSQSSTSAT</sequence>
<evidence type="ECO:0000256" key="3">
    <source>
        <dbReference type="ARBA" id="ARBA00023015"/>
    </source>
</evidence>
<dbReference type="InterPro" id="IPR005561">
    <property type="entry name" value="ANTAR"/>
</dbReference>
<comment type="caution">
    <text evidence="6">The sequence shown here is derived from an EMBL/GenBank/DDBJ whole genome shotgun (WGS) entry which is preliminary data.</text>
</comment>
<dbReference type="PIRSF" id="PIRSF036625">
    <property type="entry name" value="GAF_ANTAR"/>
    <property type="match status" value="1"/>
</dbReference>
<dbReference type="InterPro" id="IPR011006">
    <property type="entry name" value="CheY-like_superfamily"/>
</dbReference>
<dbReference type="AlphaFoldDB" id="A0AAE4RKA9"/>
<dbReference type="InterPro" id="IPR029016">
    <property type="entry name" value="GAF-like_dom_sf"/>
</dbReference>
<dbReference type="EMBL" id="JAWLLD010000051">
    <property type="protein sequence ID" value="MDV7015803.1"/>
    <property type="molecule type" value="Genomic_DNA"/>
</dbReference>
<dbReference type="InterPro" id="IPR036388">
    <property type="entry name" value="WH-like_DNA-bd_sf"/>
</dbReference>
<dbReference type="RefSeq" id="WP_317728813.1">
    <property type="nucleotide sequence ID" value="NZ_JAWLLC010000043.1"/>
</dbReference>
<dbReference type="GO" id="GO:0016301">
    <property type="term" value="F:kinase activity"/>
    <property type="evidence" value="ECO:0007669"/>
    <property type="project" value="UniProtKB-KW"/>
</dbReference>
<dbReference type="SUPFAM" id="SSF52172">
    <property type="entry name" value="CheY-like"/>
    <property type="match status" value="1"/>
</dbReference>
<evidence type="ECO:0000313" key="7">
    <source>
        <dbReference type="Proteomes" id="UP001187143"/>
    </source>
</evidence>
<dbReference type="InterPro" id="IPR012074">
    <property type="entry name" value="GAF_ANTAR"/>
</dbReference>
<organism evidence="6 7">
    <name type="scientific">Mycobacterium intracellulare</name>
    <dbReference type="NCBI Taxonomy" id="1767"/>
    <lineage>
        <taxon>Bacteria</taxon>
        <taxon>Bacillati</taxon>
        <taxon>Actinomycetota</taxon>
        <taxon>Actinomycetes</taxon>
        <taxon>Mycobacteriales</taxon>
        <taxon>Mycobacteriaceae</taxon>
        <taxon>Mycobacterium</taxon>
        <taxon>Mycobacterium avium complex (MAC)</taxon>
    </lineage>
</organism>
<dbReference type="Gene3D" id="1.10.10.10">
    <property type="entry name" value="Winged helix-like DNA-binding domain superfamily/Winged helix DNA-binding domain"/>
    <property type="match status" value="1"/>
</dbReference>
<evidence type="ECO:0000256" key="4">
    <source>
        <dbReference type="ARBA" id="ARBA00023163"/>
    </source>
</evidence>
<dbReference type="SUPFAM" id="SSF55781">
    <property type="entry name" value="GAF domain-like"/>
    <property type="match status" value="1"/>
</dbReference>
<dbReference type="InterPro" id="IPR003018">
    <property type="entry name" value="GAF"/>
</dbReference>
<feature type="domain" description="ANTAR" evidence="5">
    <location>
        <begin position="160"/>
        <end position="221"/>
    </location>
</feature>
<gene>
    <name evidence="6" type="ORF">R4F53_26400</name>
</gene>
<reference evidence="6" key="1">
    <citation type="submission" date="2023-10" db="EMBL/GenBank/DDBJ databases">
        <title>Characterization and genome sequence of Mycobacterium intracellulare ABSURDO, a novel pathogenic isolate with three colony morphotypes that vary in growth and acid-fastness.</title>
        <authorList>
            <person name="Jude B.A."/>
            <person name="Robinson R.T."/>
        </authorList>
    </citation>
    <scope>NUCLEOTIDE SEQUENCE</scope>
    <source>
        <strain evidence="6">ABSURDO Component B</strain>
    </source>
</reference>
<proteinExistence type="predicted"/>
<dbReference type="GO" id="GO:0003723">
    <property type="term" value="F:RNA binding"/>
    <property type="evidence" value="ECO:0007669"/>
    <property type="project" value="InterPro"/>
</dbReference>
<evidence type="ECO:0000313" key="6">
    <source>
        <dbReference type="EMBL" id="MDV7015803.1"/>
    </source>
</evidence>
<keyword evidence="2" id="KW-0418">Kinase</keyword>
<evidence type="ECO:0000256" key="2">
    <source>
        <dbReference type="ARBA" id="ARBA00022777"/>
    </source>
</evidence>
<dbReference type="Pfam" id="PF03861">
    <property type="entry name" value="ANTAR"/>
    <property type="match status" value="1"/>
</dbReference>
<dbReference type="Gene3D" id="3.30.450.40">
    <property type="match status" value="1"/>
</dbReference>
<evidence type="ECO:0000259" key="5">
    <source>
        <dbReference type="PROSITE" id="PS50921"/>
    </source>
</evidence>
<protein>
    <submittedName>
        <fullName evidence="6">GAF and ANTAR domain-containing protein</fullName>
    </submittedName>
</protein>
<dbReference type="Pfam" id="PF13185">
    <property type="entry name" value="GAF_2"/>
    <property type="match status" value="1"/>
</dbReference>
<dbReference type="PROSITE" id="PS50921">
    <property type="entry name" value="ANTAR"/>
    <property type="match status" value="1"/>
</dbReference>
<name>A0AAE4RKA9_MYCIT</name>
<keyword evidence="3" id="KW-0805">Transcription regulation</keyword>